<dbReference type="GO" id="GO:0006281">
    <property type="term" value="P:DNA repair"/>
    <property type="evidence" value="ECO:0007669"/>
    <property type="project" value="TreeGrafter"/>
</dbReference>
<keyword evidence="3" id="KW-0235">DNA replication</keyword>
<keyword evidence="10" id="KW-1185">Reference proteome</keyword>
<dbReference type="NCBIfam" id="NF001679">
    <property type="entry name" value="PRK00440.1"/>
    <property type="match status" value="1"/>
</dbReference>
<evidence type="ECO:0000256" key="4">
    <source>
        <dbReference type="ARBA" id="ARBA00022741"/>
    </source>
</evidence>
<feature type="compositionally biased region" description="Basic and acidic residues" evidence="7">
    <location>
        <begin position="28"/>
        <end position="46"/>
    </location>
</feature>
<dbReference type="FunFam" id="1.20.272.10:FF:000004">
    <property type="entry name" value="Replication factor C subunit 5"/>
    <property type="match status" value="1"/>
</dbReference>
<dbReference type="GO" id="GO:0003689">
    <property type="term" value="F:DNA clamp loader activity"/>
    <property type="evidence" value="ECO:0007669"/>
    <property type="project" value="TreeGrafter"/>
</dbReference>
<dbReference type="InterPro" id="IPR003593">
    <property type="entry name" value="AAA+_ATPase"/>
</dbReference>
<organism evidence="9 10">
    <name type="scientific">Porphyridium purpureum</name>
    <name type="common">Red alga</name>
    <name type="synonym">Porphyridium cruentum</name>
    <dbReference type="NCBI Taxonomy" id="35688"/>
    <lineage>
        <taxon>Eukaryota</taxon>
        <taxon>Rhodophyta</taxon>
        <taxon>Bangiophyceae</taxon>
        <taxon>Porphyridiales</taxon>
        <taxon>Porphyridiaceae</taxon>
        <taxon>Porphyridium</taxon>
    </lineage>
</organism>
<comment type="subcellular location">
    <subcellularLocation>
        <location evidence="1">Nucleus</location>
    </subcellularLocation>
</comment>
<dbReference type="InterPro" id="IPR050238">
    <property type="entry name" value="DNA_Rep/Repair_Clamp_Loader"/>
</dbReference>
<dbReference type="CDD" id="cd00009">
    <property type="entry name" value="AAA"/>
    <property type="match status" value="1"/>
</dbReference>
<accession>A0A5J4Z8D6</accession>
<dbReference type="GO" id="GO:0005663">
    <property type="term" value="C:DNA replication factor C complex"/>
    <property type="evidence" value="ECO:0007669"/>
    <property type="project" value="TreeGrafter"/>
</dbReference>
<dbReference type="Proteomes" id="UP000324585">
    <property type="component" value="Unassembled WGS sequence"/>
</dbReference>
<evidence type="ECO:0000256" key="6">
    <source>
        <dbReference type="ARBA" id="ARBA00023242"/>
    </source>
</evidence>
<evidence type="ECO:0000256" key="3">
    <source>
        <dbReference type="ARBA" id="ARBA00022705"/>
    </source>
</evidence>
<gene>
    <name evidence="9" type="ORF">FVE85_6897</name>
</gene>
<dbReference type="GO" id="GO:0016887">
    <property type="term" value="F:ATP hydrolysis activity"/>
    <property type="evidence" value="ECO:0007669"/>
    <property type="project" value="InterPro"/>
</dbReference>
<reference evidence="10" key="1">
    <citation type="journal article" date="2019" name="Nat. Commun.">
        <title>Expansion of phycobilisome linker gene families in mesophilic red algae.</title>
        <authorList>
            <person name="Lee J."/>
            <person name="Kim D."/>
            <person name="Bhattacharya D."/>
            <person name="Yoon H.S."/>
        </authorList>
    </citation>
    <scope>NUCLEOTIDE SEQUENCE [LARGE SCALE GENOMIC DNA]</scope>
    <source>
        <strain evidence="10">CCMP 1328</strain>
    </source>
</reference>
<dbReference type="Pfam" id="PF00004">
    <property type="entry name" value="AAA"/>
    <property type="match status" value="1"/>
</dbReference>
<dbReference type="InterPro" id="IPR003959">
    <property type="entry name" value="ATPase_AAA_core"/>
</dbReference>
<dbReference type="AlphaFoldDB" id="A0A5J4Z8D6"/>
<feature type="region of interest" description="Disordered" evidence="7">
    <location>
        <begin position="1"/>
        <end position="46"/>
    </location>
</feature>
<evidence type="ECO:0000256" key="5">
    <source>
        <dbReference type="ARBA" id="ARBA00022840"/>
    </source>
</evidence>
<dbReference type="Gene3D" id="1.10.8.60">
    <property type="match status" value="1"/>
</dbReference>
<dbReference type="Gene3D" id="1.20.272.10">
    <property type="match status" value="1"/>
</dbReference>
<evidence type="ECO:0000313" key="9">
    <source>
        <dbReference type="EMBL" id="KAA8499312.1"/>
    </source>
</evidence>
<evidence type="ECO:0000256" key="2">
    <source>
        <dbReference type="ARBA" id="ARBA00005378"/>
    </source>
</evidence>
<sequence>MELERAPGGLDRASTEMEEHGTGVGKRKVGDGRDVEGARSGKMERHQMWVEKHRPASLEEVLSHDEIMSTLTRLIDAKKLPHLLLHGPPGTGKTTAALACARRMYGKQMNSMVLELNASDDRGIDVVREQIRTFASTRQLFGSGVKLIILDEADSMTSAAQMALRRIMEMYSRNTRFCLICNYVNKLIPAIQSRCTKFRLGPLKPDDVRSRIKDVARMEGVHLADDGLDALVELGQGDMRKSINILQSTAMAVSSEKRQVAGKGSDTSPIVTREAVHLNTGAPLPSDIEQIVHWLLNSPFNEAVEKVHQRKLEKGLALHDILLKTHEFVLKIQLPPPAKIYILKQMSDMEMRLANGGNEKLNLLALVGAFKFAADVSVASAS</sequence>
<dbReference type="PANTHER" id="PTHR11669">
    <property type="entry name" value="REPLICATION FACTOR C / DNA POLYMERASE III GAMMA-TAU SUBUNIT"/>
    <property type="match status" value="1"/>
</dbReference>
<dbReference type="CDD" id="cd18140">
    <property type="entry name" value="HLD_clamp_RFC"/>
    <property type="match status" value="1"/>
</dbReference>
<dbReference type="GO" id="GO:0005524">
    <property type="term" value="F:ATP binding"/>
    <property type="evidence" value="ECO:0007669"/>
    <property type="project" value="UniProtKB-KW"/>
</dbReference>
<dbReference type="GO" id="GO:0003677">
    <property type="term" value="F:DNA binding"/>
    <property type="evidence" value="ECO:0007669"/>
    <property type="project" value="InterPro"/>
</dbReference>
<keyword evidence="4" id="KW-0547">Nucleotide-binding</keyword>
<dbReference type="PANTHER" id="PTHR11669:SF9">
    <property type="entry name" value="REPLICATION FACTOR C SUBUNIT 5"/>
    <property type="match status" value="1"/>
</dbReference>
<evidence type="ECO:0000313" key="10">
    <source>
        <dbReference type="Proteomes" id="UP000324585"/>
    </source>
</evidence>
<dbReference type="FunFam" id="3.40.50.300:FF:000129">
    <property type="entry name" value="Replication factor C subunit 5"/>
    <property type="match status" value="1"/>
</dbReference>
<name>A0A5J4Z8D6_PORPP</name>
<dbReference type="SMART" id="SM00382">
    <property type="entry name" value="AAA"/>
    <property type="match status" value="1"/>
</dbReference>
<dbReference type="OMA" id="ICNHISQ"/>
<dbReference type="OrthoDB" id="4199794at2759"/>
<keyword evidence="6" id="KW-0539">Nucleus</keyword>
<dbReference type="InterPro" id="IPR027417">
    <property type="entry name" value="P-loop_NTPase"/>
</dbReference>
<dbReference type="InterPro" id="IPR008921">
    <property type="entry name" value="DNA_pol3_clamp-load_cplx_C"/>
</dbReference>
<dbReference type="InterPro" id="IPR013748">
    <property type="entry name" value="Rep_factorC_C"/>
</dbReference>
<dbReference type="SUPFAM" id="SSF52540">
    <property type="entry name" value="P-loop containing nucleoside triphosphate hydrolases"/>
    <property type="match status" value="1"/>
</dbReference>
<feature type="domain" description="AAA+ ATPase" evidence="8">
    <location>
        <begin position="79"/>
        <end position="206"/>
    </location>
</feature>
<evidence type="ECO:0000256" key="1">
    <source>
        <dbReference type="ARBA" id="ARBA00004123"/>
    </source>
</evidence>
<keyword evidence="5" id="KW-0067">ATP-binding</keyword>
<dbReference type="EMBL" id="VRMN01000001">
    <property type="protein sequence ID" value="KAA8499312.1"/>
    <property type="molecule type" value="Genomic_DNA"/>
</dbReference>
<dbReference type="GO" id="GO:0005634">
    <property type="term" value="C:nucleus"/>
    <property type="evidence" value="ECO:0007669"/>
    <property type="project" value="UniProtKB-SubCell"/>
</dbReference>
<evidence type="ECO:0000256" key="7">
    <source>
        <dbReference type="SAM" id="MobiDB-lite"/>
    </source>
</evidence>
<dbReference type="InterPro" id="IPR047854">
    <property type="entry name" value="RFC_lid"/>
</dbReference>
<dbReference type="Pfam" id="PF08542">
    <property type="entry name" value="Rep_fac_C"/>
    <property type="match status" value="1"/>
</dbReference>
<dbReference type="Gene3D" id="3.40.50.300">
    <property type="entry name" value="P-loop containing nucleotide triphosphate hydrolases"/>
    <property type="match status" value="1"/>
</dbReference>
<comment type="caution">
    <text evidence="9">The sequence shown here is derived from an EMBL/GenBank/DDBJ whole genome shotgun (WGS) entry which is preliminary data.</text>
</comment>
<comment type="similarity">
    <text evidence="2">Belongs to the activator 1 small subunits family.</text>
</comment>
<protein>
    <submittedName>
        <fullName evidence="9">Replication factor C subunit 5</fullName>
    </submittedName>
</protein>
<dbReference type="SUPFAM" id="SSF48019">
    <property type="entry name" value="post-AAA+ oligomerization domain-like"/>
    <property type="match status" value="1"/>
</dbReference>
<proteinExistence type="inferred from homology"/>
<evidence type="ECO:0000259" key="8">
    <source>
        <dbReference type="SMART" id="SM00382"/>
    </source>
</evidence>
<dbReference type="GO" id="GO:0006261">
    <property type="term" value="P:DNA-templated DNA replication"/>
    <property type="evidence" value="ECO:0007669"/>
    <property type="project" value="TreeGrafter"/>
</dbReference>